<dbReference type="AlphaFoldDB" id="A0A6V8NY81"/>
<gene>
    <name evidence="1" type="ORF">HKBW3S25_00683</name>
</gene>
<evidence type="ECO:0000313" key="1">
    <source>
        <dbReference type="EMBL" id="GFP25225.1"/>
    </source>
</evidence>
<name>A0A6V8NY81_9ACTN</name>
<evidence type="ECO:0008006" key="3">
    <source>
        <dbReference type="Google" id="ProtNLM"/>
    </source>
</evidence>
<organism evidence="1 2">
    <name type="scientific">Candidatus Hakubella thermalkaliphila</name>
    <dbReference type="NCBI Taxonomy" id="2754717"/>
    <lineage>
        <taxon>Bacteria</taxon>
        <taxon>Bacillati</taxon>
        <taxon>Actinomycetota</taxon>
        <taxon>Actinomycetota incertae sedis</taxon>
        <taxon>Candidatus Hakubellales</taxon>
        <taxon>Candidatus Hakubellaceae</taxon>
        <taxon>Candidatus Hakubella</taxon>
    </lineage>
</organism>
<comment type="caution">
    <text evidence="1">The sequence shown here is derived from an EMBL/GenBank/DDBJ whole genome shotgun (WGS) entry which is preliminary data.</text>
</comment>
<accession>A0A6V8NY81</accession>
<reference evidence="1 2" key="1">
    <citation type="journal article" date="2020" name="Front. Microbiol.">
        <title>Single-cell genomics of novel Actinobacteria with the Wood-Ljungdahl pathway discovered in a serpentinizing system.</title>
        <authorList>
            <person name="Merino N."/>
            <person name="Kawai M."/>
            <person name="Boyd E.S."/>
            <person name="Colman D.R."/>
            <person name="McGlynn S.E."/>
            <person name="Nealson K.H."/>
            <person name="Kurokawa K."/>
            <person name="Hongoh Y."/>
        </authorList>
    </citation>
    <scope>NUCLEOTIDE SEQUENCE [LARGE SCALE GENOMIC DNA]</scope>
    <source>
        <strain evidence="1 2">S25</strain>
    </source>
</reference>
<evidence type="ECO:0000313" key="2">
    <source>
        <dbReference type="Proteomes" id="UP000543224"/>
    </source>
</evidence>
<sequence length="75" mass="8547">MNELLTFAEIKTRFASEGILIGDPKTTETLEVIQGKVLWHSKDRDEVYQKARELRPKHAAILYTGEIPEHTAVVL</sequence>
<proteinExistence type="predicted"/>
<protein>
    <recommendedName>
        <fullName evidence="3">DUF5678 domain-containing protein</fullName>
    </recommendedName>
</protein>
<dbReference type="Proteomes" id="UP000543224">
    <property type="component" value="Unassembled WGS sequence"/>
</dbReference>
<dbReference type="EMBL" id="BLRX01000055">
    <property type="protein sequence ID" value="GFP25225.1"/>
    <property type="molecule type" value="Genomic_DNA"/>
</dbReference>